<keyword evidence="6" id="KW-0812">Transmembrane</keyword>
<feature type="region of interest" description="Disordered" evidence="10">
    <location>
        <begin position="1"/>
        <end position="76"/>
    </location>
</feature>
<evidence type="ECO:0000256" key="8">
    <source>
        <dbReference type="ARBA" id="ARBA00022989"/>
    </source>
</evidence>
<comment type="subcellular location">
    <subcellularLocation>
        <location evidence="1">Cell inner membrane</location>
        <topology evidence="1">Single-pass membrane protein</topology>
        <orientation evidence="1">Periplasmic side</orientation>
    </subcellularLocation>
</comment>
<comment type="caution">
    <text evidence="12">The sequence shown here is derived from an EMBL/GenBank/DDBJ whole genome shotgun (WGS) entry which is preliminary data.</text>
</comment>
<keyword evidence="9" id="KW-0472">Membrane</keyword>
<dbReference type="RefSeq" id="WP_211875721.1">
    <property type="nucleotide sequence ID" value="NZ_JAAEDH010000022.1"/>
</dbReference>
<evidence type="ECO:0000313" key="12">
    <source>
        <dbReference type="EMBL" id="MBR0656852.1"/>
    </source>
</evidence>
<dbReference type="AlphaFoldDB" id="A0AAF1JYD0"/>
<evidence type="ECO:0000256" key="6">
    <source>
        <dbReference type="ARBA" id="ARBA00022692"/>
    </source>
</evidence>
<dbReference type="PANTHER" id="PTHR33446">
    <property type="entry name" value="PROTEIN TONB-RELATED"/>
    <property type="match status" value="1"/>
</dbReference>
<sequence length="146" mass="15351">PQQAAPRPPAPTREAPPREAPAREATLRLRMPGLEGNQAQATSGGSARVEGATTTPASPDQRNPTPPYPSSSRLAGREGTVAVRIEVGPDGSVTNVLLTGSAGDPALDDSALATIRRWRFRPATRDGVQVAATVTTNVHFRLDGRR</sequence>
<reference evidence="12" key="1">
    <citation type="submission" date="2020-01" db="EMBL/GenBank/DDBJ databases">
        <authorList>
            <person name="Rat A."/>
        </authorList>
    </citation>
    <scope>NUCLEOTIDE SEQUENCE</scope>
    <source>
        <strain evidence="12">LMG 28251</strain>
    </source>
</reference>
<dbReference type="GO" id="GO:0055085">
    <property type="term" value="P:transmembrane transport"/>
    <property type="evidence" value="ECO:0007669"/>
    <property type="project" value="InterPro"/>
</dbReference>
<protein>
    <submittedName>
        <fullName evidence="12">Energy transducer TonB</fullName>
    </submittedName>
</protein>
<dbReference type="SUPFAM" id="SSF74653">
    <property type="entry name" value="TolA/TonB C-terminal domain"/>
    <property type="match status" value="1"/>
</dbReference>
<evidence type="ECO:0000256" key="1">
    <source>
        <dbReference type="ARBA" id="ARBA00004383"/>
    </source>
</evidence>
<feature type="domain" description="TonB C-terminal" evidence="11">
    <location>
        <begin position="53"/>
        <end position="146"/>
    </location>
</feature>
<feature type="non-terminal residue" evidence="12">
    <location>
        <position position="1"/>
    </location>
</feature>
<dbReference type="InterPro" id="IPR037682">
    <property type="entry name" value="TonB_C"/>
</dbReference>
<dbReference type="Proteomes" id="UP001196068">
    <property type="component" value="Unassembled WGS sequence"/>
</dbReference>
<proteinExistence type="inferred from homology"/>
<reference evidence="12" key="2">
    <citation type="journal article" date="2021" name="Syst. Appl. Microbiol.">
        <title>Roseomonas hellenica sp. nov., isolated from roots of wild-growing Alkanna tinctoria.</title>
        <authorList>
            <person name="Rat A."/>
            <person name="Naranjo H.D."/>
            <person name="Lebbe L."/>
            <person name="Cnockaert M."/>
            <person name="Krigas N."/>
            <person name="Grigoriadou K."/>
            <person name="Maloupa E."/>
            <person name="Willems A."/>
        </authorList>
    </citation>
    <scope>NUCLEOTIDE SEQUENCE</scope>
    <source>
        <strain evidence="12">LMG 28251</strain>
    </source>
</reference>
<comment type="similarity">
    <text evidence="2">Belongs to the TonB family.</text>
</comment>
<evidence type="ECO:0000256" key="3">
    <source>
        <dbReference type="ARBA" id="ARBA00022448"/>
    </source>
</evidence>
<keyword evidence="8" id="KW-1133">Transmembrane helix</keyword>
<keyword evidence="4" id="KW-1003">Cell membrane</keyword>
<dbReference type="Gene3D" id="3.30.1150.10">
    <property type="match status" value="1"/>
</dbReference>
<feature type="compositionally biased region" description="Pro residues" evidence="10">
    <location>
        <begin position="1"/>
        <end position="11"/>
    </location>
</feature>
<gene>
    <name evidence="12" type="ORF">GXW79_17360</name>
</gene>
<feature type="compositionally biased region" description="Basic and acidic residues" evidence="10">
    <location>
        <begin position="15"/>
        <end position="27"/>
    </location>
</feature>
<dbReference type="InterPro" id="IPR006260">
    <property type="entry name" value="TonB/TolA_C"/>
</dbReference>
<evidence type="ECO:0000259" key="11">
    <source>
        <dbReference type="PROSITE" id="PS52015"/>
    </source>
</evidence>
<evidence type="ECO:0000313" key="13">
    <source>
        <dbReference type="Proteomes" id="UP001196068"/>
    </source>
</evidence>
<dbReference type="GO" id="GO:0098797">
    <property type="term" value="C:plasma membrane protein complex"/>
    <property type="evidence" value="ECO:0007669"/>
    <property type="project" value="TreeGrafter"/>
</dbReference>
<evidence type="ECO:0000256" key="10">
    <source>
        <dbReference type="SAM" id="MobiDB-lite"/>
    </source>
</evidence>
<organism evidence="12 13">
    <name type="scientific">Plastoroseomonas arctica</name>
    <dbReference type="NCBI Taxonomy" id="1509237"/>
    <lineage>
        <taxon>Bacteria</taxon>
        <taxon>Pseudomonadati</taxon>
        <taxon>Pseudomonadota</taxon>
        <taxon>Alphaproteobacteria</taxon>
        <taxon>Acetobacterales</taxon>
        <taxon>Acetobacteraceae</taxon>
        <taxon>Plastoroseomonas</taxon>
    </lineage>
</organism>
<keyword evidence="7" id="KW-0653">Protein transport</keyword>
<dbReference type="PROSITE" id="PS52015">
    <property type="entry name" value="TONB_CTD"/>
    <property type="match status" value="1"/>
</dbReference>
<keyword evidence="3" id="KW-0813">Transport</keyword>
<evidence type="ECO:0000256" key="5">
    <source>
        <dbReference type="ARBA" id="ARBA00022519"/>
    </source>
</evidence>
<evidence type="ECO:0000256" key="7">
    <source>
        <dbReference type="ARBA" id="ARBA00022927"/>
    </source>
</evidence>
<accession>A0AAF1JYD0</accession>
<feature type="compositionally biased region" description="Polar residues" evidence="10">
    <location>
        <begin position="52"/>
        <end position="63"/>
    </location>
</feature>
<evidence type="ECO:0000256" key="4">
    <source>
        <dbReference type="ARBA" id="ARBA00022475"/>
    </source>
</evidence>
<keyword evidence="5" id="KW-0997">Cell inner membrane</keyword>
<dbReference type="Pfam" id="PF03544">
    <property type="entry name" value="TonB_C"/>
    <property type="match status" value="1"/>
</dbReference>
<dbReference type="PANTHER" id="PTHR33446:SF2">
    <property type="entry name" value="PROTEIN TONB"/>
    <property type="match status" value="1"/>
</dbReference>
<dbReference type="GO" id="GO:0015031">
    <property type="term" value="P:protein transport"/>
    <property type="evidence" value="ECO:0007669"/>
    <property type="project" value="UniProtKB-KW"/>
</dbReference>
<name>A0AAF1JYD0_9PROT</name>
<dbReference type="InterPro" id="IPR051045">
    <property type="entry name" value="TonB-dependent_transducer"/>
</dbReference>
<evidence type="ECO:0000256" key="2">
    <source>
        <dbReference type="ARBA" id="ARBA00006555"/>
    </source>
</evidence>
<dbReference type="GO" id="GO:0031992">
    <property type="term" value="F:energy transducer activity"/>
    <property type="evidence" value="ECO:0007669"/>
    <property type="project" value="TreeGrafter"/>
</dbReference>
<evidence type="ECO:0000256" key="9">
    <source>
        <dbReference type="ARBA" id="ARBA00023136"/>
    </source>
</evidence>
<keyword evidence="13" id="KW-1185">Reference proteome</keyword>
<dbReference type="NCBIfam" id="TIGR01352">
    <property type="entry name" value="tonB_Cterm"/>
    <property type="match status" value="1"/>
</dbReference>
<dbReference type="EMBL" id="JAAEDH010000022">
    <property type="protein sequence ID" value="MBR0656852.1"/>
    <property type="molecule type" value="Genomic_DNA"/>
</dbReference>